<dbReference type="Pfam" id="PF11919">
    <property type="entry name" value="PSME4_C"/>
    <property type="match status" value="1"/>
</dbReference>
<dbReference type="Gene3D" id="1.25.10.10">
    <property type="entry name" value="Leucine-rich Repeat Variant"/>
    <property type="match status" value="1"/>
</dbReference>
<feature type="domain" description="Proteasome activator complex subunit 4-like HEAT repeat-like" evidence="11">
    <location>
        <begin position="1143"/>
        <end position="1429"/>
    </location>
</feature>
<dbReference type="InterPro" id="IPR016024">
    <property type="entry name" value="ARM-type_fold"/>
</dbReference>
<evidence type="ECO:0000256" key="6">
    <source>
        <dbReference type="ARBA" id="ARBA00022763"/>
    </source>
</evidence>
<dbReference type="GO" id="GO:0070628">
    <property type="term" value="F:proteasome binding"/>
    <property type="evidence" value="ECO:0007669"/>
    <property type="project" value="InterPro"/>
</dbReference>
<feature type="domain" description="Proteasome activator complex subunit 4 C-terminal" evidence="9">
    <location>
        <begin position="1705"/>
        <end position="1789"/>
    </location>
</feature>
<evidence type="ECO:0000313" key="13">
    <source>
        <dbReference type="Proteomes" id="UP001367676"/>
    </source>
</evidence>
<comment type="caution">
    <text evidence="12">The sequence shown here is derived from an EMBL/GenBank/DDBJ whole genome shotgun (WGS) entry which is preliminary data.</text>
</comment>
<keyword evidence="4" id="KW-0963">Cytoplasm</keyword>
<keyword evidence="6" id="KW-0227">DNA damage</keyword>
<reference evidence="12 13" key="1">
    <citation type="submission" date="2024-03" db="EMBL/GenBank/DDBJ databases">
        <title>Adaptation during the transition from Ophiocordyceps entomopathogen to insect associate is accompanied by gene loss and intensified selection.</title>
        <authorList>
            <person name="Ward C.M."/>
            <person name="Onetto C.A."/>
            <person name="Borneman A.R."/>
        </authorList>
    </citation>
    <scope>NUCLEOTIDE SEQUENCE [LARGE SCALE GENOMIC DNA]</scope>
    <source>
        <strain evidence="12">AWRI1</strain>
        <tissue evidence="12">Single Adult Female</tissue>
    </source>
</reference>
<keyword evidence="8" id="KW-0539">Nucleus</keyword>
<dbReference type="InterPro" id="IPR055455">
    <property type="entry name" value="HEAT_PSME4"/>
</dbReference>
<feature type="domain" description="Proteasome activator Blm10 middle HEAT repeats region" evidence="10">
    <location>
        <begin position="292"/>
        <end position="785"/>
    </location>
</feature>
<dbReference type="GO" id="GO:0016504">
    <property type="term" value="F:peptidase activator activity"/>
    <property type="evidence" value="ECO:0007669"/>
    <property type="project" value="InterPro"/>
</dbReference>
<dbReference type="PANTHER" id="PTHR32170:SF3">
    <property type="entry name" value="PROTEASOME ACTIVATOR COMPLEX SUBUNIT 4"/>
    <property type="match status" value="1"/>
</dbReference>
<dbReference type="Proteomes" id="UP001367676">
    <property type="component" value="Unassembled WGS sequence"/>
</dbReference>
<evidence type="ECO:0000313" key="12">
    <source>
        <dbReference type="EMBL" id="KAK7598103.1"/>
    </source>
</evidence>
<dbReference type="InterPro" id="IPR035309">
    <property type="entry name" value="PSME4"/>
</dbReference>
<keyword evidence="7" id="KW-0234">DNA repair</keyword>
<comment type="subcellular location">
    <subcellularLocation>
        <location evidence="2">Cytoplasm</location>
    </subcellularLocation>
    <subcellularLocation>
        <location evidence="1">Nucleus speckle</location>
    </subcellularLocation>
</comment>
<dbReference type="InterPro" id="IPR011989">
    <property type="entry name" value="ARM-like"/>
</dbReference>
<protein>
    <recommendedName>
        <fullName evidence="14">Proteasome activator complex subunit 4</fullName>
    </recommendedName>
</protein>
<dbReference type="GO" id="GO:0010499">
    <property type="term" value="P:proteasomal ubiquitin-independent protein catabolic process"/>
    <property type="evidence" value="ECO:0007669"/>
    <property type="project" value="TreeGrafter"/>
</dbReference>
<comment type="similarity">
    <text evidence="3">Belongs to the BLM10 family.</text>
</comment>
<evidence type="ECO:0000256" key="7">
    <source>
        <dbReference type="ARBA" id="ARBA00023204"/>
    </source>
</evidence>
<dbReference type="Pfam" id="PF23096">
    <property type="entry name" value="HEAT_PSME4"/>
    <property type="match status" value="1"/>
</dbReference>
<keyword evidence="5" id="KW-0677">Repeat</keyword>
<evidence type="ECO:0000259" key="10">
    <source>
        <dbReference type="Pfam" id="PF16507"/>
    </source>
</evidence>
<evidence type="ECO:0000259" key="11">
    <source>
        <dbReference type="Pfam" id="PF23096"/>
    </source>
</evidence>
<organism evidence="12 13">
    <name type="scientific">Parthenolecanium corni</name>
    <dbReference type="NCBI Taxonomy" id="536013"/>
    <lineage>
        <taxon>Eukaryota</taxon>
        <taxon>Metazoa</taxon>
        <taxon>Ecdysozoa</taxon>
        <taxon>Arthropoda</taxon>
        <taxon>Hexapoda</taxon>
        <taxon>Insecta</taxon>
        <taxon>Pterygota</taxon>
        <taxon>Neoptera</taxon>
        <taxon>Paraneoptera</taxon>
        <taxon>Hemiptera</taxon>
        <taxon>Sternorrhyncha</taxon>
        <taxon>Coccoidea</taxon>
        <taxon>Coccidae</taxon>
        <taxon>Parthenolecanium</taxon>
    </lineage>
</organism>
<dbReference type="EMBL" id="JBBCAQ010000014">
    <property type="protein sequence ID" value="KAK7598103.1"/>
    <property type="molecule type" value="Genomic_DNA"/>
</dbReference>
<evidence type="ECO:0000256" key="8">
    <source>
        <dbReference type="ARBA" id="ARBA00023242"/>
    </source>
</evidence>
<dbReference type="PANTHER" id="PTHR32170">
    <property type="entry name" value="PROTEASOME ACTIVATOR COMPLEX SUBUNIT 4"/>
    <property type="match status" value="1"/>
</dbReference>
<evidence type="ECO:0000256" key="4">
    <source>
        <dbReference type="ARBA" id="ARBA00022490"/>
    </source>
</evidence>
<dbReference type="InterPro" id="IPR021843">
    <property type="entry name" value="PSME4_C"/>
</dbReference>
<dbReference type="GO" id="GO:0016607">
    <property type="term" value="C:nuclear speck"/>
    <property type="evidence" value="ECO:0007669"/>
    <property type="project" value="UniProtKB-SubCell"/>
</dbReference>
<accession>A0AAN9TKL7</accession>
<evidence type="ECO:0000256" key="2">
    <source>
        <dbReference type="ARBA" id="ARBA00004496"/>
    </source>
</evidence>
<evidence type="ECO:0000256" key="1">
    <source>
        <dbReference type="ARBA" id="ARBA00004324"/>
    </source>
</evidence>
<evidence type="ECO:0000256" key="3">
    <source>
        <dbReference type="ARBA" id="ARBA00005739"/>
    </source>
</evidence>
<sequence>MYKEFQKEDKKDKLLPYAHKLDNEAFENLREIKTNLGSALLLHEARDPLVYWLLRLDYYISLYDLRFSKDDHILFVQIIYDLLTVPDLSLDTISAIYPTFRKLIKKKKVLVPNVDLNLPWRPLFELCRKVFWSSDLKQAAYRINHYFPPSATQEILDELRPMLCPFDERAVKFGVQMLSRFLPLTGCPELADSTHRLWMNELLRLWDACANNSFSIEDNMMYLMASLAMFNVGNIDWEEHIPMMYTRFLRTFKLPVHYKKMNSLKPSKMVDDKVASWIVSTLGGGSKSQDYLDQLLKTLESYCQSANIGLWQSIIKSFLKKLSQFFRVRVRRERFKEPFWNVRTPENKKLTEDDIERFVVSLHSVTMQAMFSPIMSLDCTRVFQILAVFRPDIVIPPLLERFYSTLDCVTEPHKYVVVLKCIKSIAKSMLTTNSKEPYPEGRKHVIPMLFAVLPGIDPNDHQKSIVTMQFITAFLTMIPVVDCSSFCSKFTDMTPDEEELADATSQFEEFILKLLDRMFTYIENAAQENVRIENHSSDERSRVEKHILSSMSVSCSTIFGQLSHPIFMEALKKMYNYSMAKIFEREVAGYAVASMIASFAKINSEETYKFFIPKLCSFLSETVKSQDLKNEDALDSEFLYKLLLLSEVVTGTPDALLPYMPLIIEVLNETLHLKCKEGYELSTQLLSNILFTFSDTFPINCFEYNKYIDPSKSDVLPLREWGKTYPWNELKLEWYTPNEKTISVAEQLFWKYLTPELEIINKYINNEITVTRENLRCTLTILVSLLSCEILLEKWTSEPLSKYRDYRVPFLTMGLNSCISRYISMPDGSNVYKVLIEKMAAFQTKLLAETDDTVSYLLLVKIWSHLLMYDAQRECDYYNRKDLIKVHKSNYGCEIGPVYTNLRPVLIAEVAYKHTRRWLMDGIVLTEMHKIAAMKLLDLATCDYSSVQVVARNVFQFVIHFFVDHSFVVGKLVENLQVDNVKHKEKFKSTVTLLKSRHNKKSLTAINFTYEYLKEILPAVVTSMPSEEPPIIKSLEELSDAIMNTNWHYSLNIKIPQSVLDKAKQLWLDSKFELLQTIPNDDDIRDSAVRLEEENQKVLKDYEELIQALMVPIQKKNLQWKYEIMAASFIAAFLIPEVPCHIDVVRYFISCLIHDQVLYRTMALRCIVYIMKMNKPKTLREKVNPLAVKNMPIANGSKLLPGHRSDNHWCCYHENNIPKNESQWNEVRYSYKCYRGYYAWPKEIELPSAPNIQPRNSLTEEAMNETLREINNFFADTANFDKFIEYTSLEEKKGEFLRGSTIVFWKYLLKTCGYRHFDVFSSHVEKLMDKKEENYQRCAAEMFAGVIQGTKLWPYDKHQKYVKWFTPLLRKALDNMTVETQKNWGSSIATGLLRCDVNKCSYLFELFMEDPIKGDAAFKDCGRLYLLQSGALHSWRMATLWGKTLDYIKPYLANEFQNLRERLGSVLVTIFETDFETDNWNRTLSPHVSDFVDYLLPKLEILYSIAPNSHEIITSCDQGDTVATKSEQDIKEAILLLKTVCKWCWNASHRSLYPIKPEFYKFFQLFCLMENYEQDEEMKKSCKQTLAAMSSAPMYLRDIPVFIEVFEKVSASNSWCAKCSGLEYLQAFAFHNRFLLCSRVEWISKIVSLVLKLLEDSRCEVRQKAAEVVSGFIHHNIVKDSASLIVKFKQMSRTSLKQKKNINIRHAGVLGLCSFINAHPYKIPAEVPPLFSDIGVHLNDPEPISSAIRKTLGNFKRTHHADWNELKTQFSADQLEVFTDIIIPPNHYA</sequence>
<evidence type="ECO:0008006" key="14">
    <source>
        <dbReference type="Google" id="ProtNLM"/>
    </source>
</evidence>
<name>A0AAN9TKL7_9HEMI</name>
<evidence type="ECO:0000259" key="9">
    <source>
        <dbReference type="Pfam" id="PF11919"/>
    </source>
</evidence>
<dbReference type="GO" id="GO:0005829">
    <property type="term" value="C:cytosol"/>
    <property type="evidence" value="ECO:0007669"/>
    <property type="project" value="TreeGrafter"/>
</dbReference>
<gene>
    <name evidence="12" type="ORF">V9T40_006338</name>
</gene>
<proteinExistence type="inferred from homology"/>
<dbReference type="GO" id="GO:0006281">
    <property type="term" value="P:DNA repair"/>
    <property type="evidence" value="ECO:0007669"/>
    <property type="project" value="UniProtKB-KW"/>
</dbReference>
<dbReference type="SUPFAM" id="SSF48371">
    <property type="entry name" value="ARM repeat"/>
    <property type="match status" value="2"/>
</dbReference>
<evidence type="ECO:0000256" key="5">
    <source>
        <dbReference type="ARBA" id="ARBA00022737"/>
    </source>
</evidence>
<keyword evidence="13" id="KW-1185">Reference proteome</keyword>
<dbReference type="Pfam" id="PF16507">
    <property type="entry name" value="HEAT_PSME4_mid"/>
    <property type="match status" value="1"/>
</dbReference>
<dbReference type="InterPro" id="IPR032430">
    <property type="entry name" value="Blm10_mid"/>
</dbReference>